<proteinExistence type="predicted"/>
<keyword evidence="3" id="KW-1185">Reference proteome</keyword>
<gene>
    <name evidence="2" type="ORF">SCF082_LOCUS26226</name>
</gene>
<accession>A0ABP0M5A1</accession>
<dbReference type="EMBL" id="CAXAMM010019890">
    <property type="protein sequence ID" value="CAK9046663.1"/>
    <property type="molecule type" value="Genomic_DNA"/>
</dbReference>
<sequence>MASSGSKATKGDMFIDDLTHIQSFLSTQKRTVKKEAFKKMLDNQVGSWVARINNTNIQPAEAATIGELLGEGPWFDEHHELLSDALASKMAGAASGDSSTQRRPLQTLNCFASYLTESDLKLLSDPEVHNVNKVQKLVAKCVALGLHLPKETTTKQIIKTAIDCGMKVAPGPETLRIVNEFKQQLKSKVKHLAKVPLPEKFPDDPANLPKDVFNRVFEDEQPSPPRQNCAGAESAIVVARKSHASVKKALPFQDNNPMAAMMSQMNQMMQPNSGSGGSGGINPMMLMFAGMQQLMGGGELGETSSVRNLQIFGGKKRQKTLSNVADASLTDPKGLPDKAQVLPVEDGPVEGQEEEDEEDDTQTSQSKKKTMSGGKHDRKPMFELELGSGVDPKATKEPSDYAKLFAASVKSRERFMLKVLDQHRPSQENPLNLIVYSDAISPGNVLAHNQGRKVECIYWSIKEFGDLALTLEKNWFLLGIARCDYVRRLPGKMSQYFKEACERFFSPLDMRHGVQLAFPDGTRVMLFCELSIVVGDEVALKEAMEFKGASGSLLCPICRNVVDWKSELHLHSTEFVPSNRVTLNGVDLHSDKTLLDTVKYLADCSRDDRITPSAFKKLQQSLGYNHSPDGFLGSSILTLRPISSIMYDWMHTYSVSGLWNVECGALVARLSASGVTQETLNAELHRFTWPKAYAGKNTSGIGIFEKQDQDGDIKCSASECLSIYSVIRFVLKEMDLPGLREECASYFRLCRVLDLLVHQKKHGWDAAALQEAIENHLRGYVALYERFLPKHHYSLHLPSQCTQHGTLVSCWVHERKHKFIKRHANLICNTWGQFERSVIVDAMGDMLADLTGSAHEPYYGGLCSPSPAPASACRELSKIGFDGPMLVARSAYYAPGSRAWAGDVVALVDDMGDRQHGQVNFFAKCGDCNLCCVTHWVAQGGNKFRKGPDSFVADLSYIVDVCIHCDADPGMAKIVPCTTWL</sequence>
<organism evidence="2 3">
    <name type="scientific">Durusdinium trenchii</name>
    <dbReference type="NCBI Taxonomy" id="1381693"/>
    <lineage>
        <taxon>Eukaryota</taxon>
        <taxon>Sar</taxon>
        <taxon>Alveolata</taxon>
        <taxon>Dinophyceae</taxon>
        <taxon>Suessiales</taxon>
        <taxon>Symbiodiniaceae</taxon>
        <taxon>Durusdinium</taxon>
    </lineage>
</organism>
<name>A0ABP0M5A1_9DINO</name>
<feature type="compositionally biased region" description="Acidic residues" evidence="1">
    <location>
        <begin position="347"/>
        <end position="361"/>
    </location>
</feature>
<comment type="caution">
    <text evidence="2">The sequence shown here is derived from an EMBL/GenBank/DDBJ whole genome shotgun (WGS) entry which is preliminary data.</text>
</comment>
<evidence type="ECO:0000313" key="3">
    <source>
        <dbReference type="Proteomes" id="UP001642464"/>
    </source>
</evidence>
<protein>
    <submittedName>
        <fullName evidence="2">Uncharacterized protein</fullName>
    </submittedName>
</protein>
<evidence type="ECO:0000313" key="2">
    <source>
        <dbReference type="EMBL" id="CAK9046663.1"/>
    </source>
</evidence>
<evidence type="ECO:0000256" key="1">
    <source>
        <dbReference type="SAM" id="MobiDB-lite"/>
    </source>
</evidence>
<dbReference type="Proteomes" id="UP001642464">
    <property type="component" value="Unassembled WGS sequence"/>
</dbReference>
<reference evidence="2 3" key="1">
    <citation type="submission" date="2024-02" db="EMBL/GenBank/DDBJ databases">
        <authorList>
            <person name="Chen Y."/>
            <person name="Shah S."/>
            <person name="Dougan E. K."/>
            <person name="Thang M."/>
            <person name="Chan C."/>
        </authorList>
    </citation>
    <scope>NUCLEOTIDE SEQUENCE [LARGE SCALE GENOMIC DNA]</scope>
</reference>
<feature type="region of interest" description="Disordered" evidence="1">
    <location>
        <begin position="316"/>
        <end position="381"/>
    </location>
</feature>